<feature type="compositionally biased region" description="Pro residues" evidence="1">
    <location>
        <begin position="68"/>
        <end position="83"/>
    </location>
</feature>
<feature type="region of interest" description="Disordered" evidence="1">
    <location>
        <begin position="31"/>
        <end position="88"/>
    </location>
</feature>
<keyword evidence="5" id="KW-1185">Reference proteome</keyword>
<feature type="transmembrane region" description="Helical" evidence="2">
    <location>
        <begin position="95"/>
        <end position="116"/>
    </location>
</feature>
<evidence type="ECO:0000259" key="3">
    <source>
        <dbReference type="Pfam" id="PF25302"/>
    </source>
</evidence>
<evidence type="ECO:0000313" key="4">
    <source>
        <dbReference type="EMBL" id="SDU56585.1"/>
    </source>
</evidence>
<organism evidence="4 5">
    <name type="scientific">Jiangella alkaliphila</name>
    <dbReference type="NCBI Taxonomy" id="419479"/>
    <lineage>
        <taxon>Bacteria</taxon>
        <taxon>Bacillati</taxon>
        <taxon>Actinomycetota</taxon>
        <taxon>Actinomycetes</taxon>
        <taxon>Jiangellales</taxon>
        <taxon>Jiangellaceae</taxon>
        <taxon>Jiangella</taxon>
    </lineage>
</organism>
<keyword evidence="2" id="KW-1133">Transmembrane helix</keyword>
<gene>
    <name evidence="4" type="ORF">SAMN04488563_2775</name>
</gene>
<keyword evidence="2" id="KW-0472">Membrane</keyword>
<dbReference type="RefSeq" id="WP_046771327.1">
    <property type="nucleotide sequence ID" value="NZ_LBMC01000041.1"/>
</dbReference>
<evidence type="ECO:0000256" key="2">
    <source>
        <dbReference type="SAM" id="Phobius"/>
    </source>
</evidence>
<proteinExistence type="predicted"/>
<name>A0A1H2JKJ0_9ACTN</name>
<dbReference type="NCBIfam" id="NF047619">
    <property type="entry name" value="NADase_discoid"/>
    <property type="match status" value="1"/>
</dbReference>
<reference evidence="5" key="1">
    <citation type="submission" date="2016-10" db="EMBL/GenBank/DDBJ databases">
        <authorList>
            <person name="Varghese N."/>
            <person name="Submissions S."/>
        </authorList>
    </citation>
    <scope>NUCLEOTIDE SEQUENCE [LARGE SCALE GENOMIC DNA]</scope>
    <source>
        <strain evidence="5">DSM 45079</strain>
    </source>
</reference>
<feature type="compositionally biased region" description="Pro residues" evidence="1">
    <location>
        <begin position="36"/>
        <end position="60"/>
    </location>
</feature>
<evidence type="ECO:0000313" key="5">
    <source>
        <dbReference type="Proteomes" id="UP000182977"/>
    </source>
</evidence>
<dbReference type="OrthoDB" id="3712014at2"/>
<keyword evidence="2" id="KW-0812">Transmembrane</keyword>
<dbReference type="AlphaFoldDB" id="A0A1H2JKJ0"/>
<accession>A0A1H2JKJ0</accession>
<dbReference type="EMBL" id="LT629791">
    <property type="protein sequence ID" value="SDU56585.1"/>
    <property type="molecule type" value="Genomic_DNA"/>
</dbReference>
<feature type="domain" description="NAD glycohydrolase translocation F5/8 type C" evidence="3">
    <location>
        <begin position="153"/>
        <end position="279"/>
    </location>
</feature>
<dbReference type="SUPFAM" id="SSF49785">
    <property type="entry name" value="Galactose-binding domain-like"/>
    <property type="match status" value="1"/>
</dbReference>
<dbReference type="Pfam" id="PF25302">
    <property type="entry name" value="NADase_transloc"/>
    <property type="match status" value="1"/>
</dbReference>
<dbReference type="InterPro" id="IPR057561">
    <property type="entry name" value="NADase_transloc"/>
</dbReference>
<protein>
    <recommendedName>
        <fullName evidence="3">NAD glycohydrolase translocation F5/8 type C domain-containing protein</fullName>
    </recommendedName>
</protein>
<dbReference type="Proteomes" id="UP000182977">
    <property type="component" value="Chromosome I"/>
</dbReference>
<dbReference type="InterPro" id="IPR008979">
    <property type="entry name" value="Galactose-bd-like_sf"/>
</dbReference>
<dbReference type="SUPFAM" id="SSF81995">
    <property type="entry name" value="beta-sandwich domain of Sec23/24"/>
    <property type="match status" value="1"/>
</dbReference>
<dbReference type="Gene3D" id="2.60.120.260">
    <property type="entry name" value="Galactose-binding domain-like"/>
    <property type="match status" value="1"/>
</dbReference>
<sequence length="283" mass="29223">MAVCDACGNRVSELARECPRCRAAIVTTPAPVAVSVPPPPPSSAIRPSPPVRPAEPPPPRQGTQPIGIAPPPPPPPAGPVPPPPEHDRAPVSRGVLAIAAAAAAIVVVMIVVILVGREPAGDDTGDAAPPAEVAAQADVDVPGTAPEGVDSAGNTIGYAAANLVDGDPSTAWRVEGDAEDEEIVLTLPSARTITEVGMVNGYAKVDEESGDRRYGQNRRVLAATWIFDDGTEASFELEETVEPQVFTLDAPVETTTVRIRLDEVSDPGGRDFTAIGELSLVGR</sequence>
<evidence type="ECO:0000256" key="1">
    <source>
        <dbReference type="SAM" id="MobiDB-lite"/>
    </source>
</evidence>
<dbReference type="STRING" id="419479.SAMN04488563_2775"/>